<sequence length="72" mass="7891">MSMQWALAIAALINVVGHVWAWRNLPRNTALLVSAWILLVTIFLVVLLVHAIWVIVVLALAAVVLALFLAAH</sequence>
<keyword evidence="1" id="KW-0812">Transmembrane</keyword>
<dbReference type="Proteomes" id="UP000238312">
    <property type="component" value="Unassembled WGS sequence"/>
</dbReference>
<dbReference type="EMBL" id="PVNG01000006">
    <property type="protein sequence ID" value="PRX66133.1"/>
    <property type="molecule type" value="Genomic_DNA"/>
</dbReference>
<keyword evidence="1" id="KW-0472">Membrane</keyword>
<proteinExistence type="predicted"/>
<evidence type="ECO:0000256" key="1">
    <source>
        <dbReference type="SAM" id="Phobius"/>
    </source>
</evidence>
<dbReference type="AlphaFoldDB" id="A0A2T0N2C7"/>
<reference evidence="2 3" key="1">
    <citation type="submission" date="2018-03" db="EMBL/GenBank/DDBJ databases">
        <title>Genomic Encyclopedia of Type Strains, Phase III (KMG-III): the genomes of soil and plant-associated and newly described type strains.</title>
        <authorList>
            <person name="Whitman W."/>
        </authorList>
    </citation>
    <scope>NUCLEOTIDE SEQUENCE [LARGE SCALE GENOMIC DNA]</scope>
    <source>
        <strain evidence="2 3">CGMCC 4.7104</strain>
    </source>
</reference>
<protein>
    <submittedName>
        <fullName evidence="2">Uncharacterized protein</fullName>
    </submittedName>
</protein>
<name>A0A2T0N2C7_9ACTN</name>
<accession>A0A2T0N2C7</accession>
<comment type="caution">
    <text evidence="2">The sequence shown here is derived from an EMBL/GenBank/DDBJ whole genome shotgun (WGS) entry which is preliminary data.</text>
</comment>
<dbReference type="RefSeq" id="WP_106239725.1">
    <property type="nucleotide sequence ID" value="NZ_PVNG01000006.1"/>
</dbReference>
<feature type="transmembrane region" description="Helical" evidence="1">
    <location>
        <begin position="37"/>
        <end position="70"/>
    </location>
</feature>
<gene>
    <name evidence="2" type="ORF">B0I32_106269</name>
</gene>
<keyword evidence="3" id="KW-1185">Reference proteome</keyword>
<organism evidence="2 3">
    <name type="scientific">Nonomuraea fuscirosea</name>
    <dbReference type="NCBI Taxonomy" id="1291556"/>
    <lineage>
        <taxon>Bacteria</taxon>
        <taxon>Bacillati</taxon>
        <taxon>Actinomycetota</taxon>
        <taxon>Actinomycetes</taxon>
        <taxon>Streptosporangiales</taxon>
        <taxon>Streptosporangiaceae</taxon>
        <taxon>Nonomuraea</taxon>
    </lineage>
</organism>
<evidence type="ECO:0000313" key="2">
    <source>
        <dbReference type="EMBL" id="PRX66133.1"/>
    </source>
</evidence>
<keyword evidence="1" id="KW-1133">Transmembrane helix</keyword>
<evidence type="ECO:0000313" key="3">
    <source>
        <dbReference type="Proteomes" id="UP000238312"/>
    </source>
</evidence>